<keyword evidence="2" id="KW-0808">Transferase</keyword>
<keyword evidence="2" id="KW-0489">Methyltransferase</keyword>
<keyword evidence="3" id="KW-1185">Reference proteome</keyword>
<protein>
    <submittedName>
        <fullName evidence="2">Demethylmenaquinone methyltransferase</fullName>
        <ecNumber evidence="2">2.1.1.163</ecNumber>
    </submittedName>
</protein>
<sequence>MSEQDPGSPHHANRAFYDRIAHSYDALADSNEHRAREAGQAALALQPGEKVLEIGFGTGNSLIQLAEAVGETGSAHGIDISSGMRDVTQKKLEERGLTDRVSLELGDARQLPYDDNSFDAVFTSMTLELFPLEDIPLVLADVRRVLRSGGRFGVVSMATVHEGEHDSMLESAYKWFHRHFPHIVDCQPIDVEKFVQEAGFQVDQVVNMEIWTMPVRAVIGVNP</sequence>
<dbReference type="InterPro" id="IPR041698">
    <property type="entry name" value="Methyltransf_25"/>
</dbReference>
<dbReference type="Gene3D" id="3.40.50.150">
    <property type="entry name" value="Vaccinia Virus protein VP39"/>
    <property type="match status" value="1"/>
</dbReference>
<evidence type="ECO:0000313" key="3">
    <source>
        <dbReference type="Proteomes" id="UP000317648"/>
    </source>
</evidence>
<dbReference type="OrthoDB" id="282790at2"/>
<name>A0A518E3L3_9BACT</name>
<dbReference type="Pfam" id="PF13649">
    <property type="entry name" value="Methyltransf_25"/>
    <property type="match status" value="1"/>
</dbReference>
<gene>
    <name evidence="2" type="primary">ubiE_6</name>
    <name evidence="2" type="ORF">Pla8534_65580</name>
</gene>
<evidence type="ECO:0000313" key="2">
    <source>
        <dbReference type="EMBL" id="QDU98685.1"/>
    </source>
</evidence>
<dbReference type="Proteomes" id="UP000317648">
    <property type="component" value="Chromosome"/>
</dbReference>
<organism evidence="2 3">
    <name type="scientific">Lignipirellula cremea</name>
    <dbReference type="NCBI Taxonomy" id="2528010"/>
    <lineage>
        <taxon>Bacteria</taxon>
        <taxon>Pseudomonadati</taxon>
        <taxon>Planctomycetota</taxon>
        <taxon>Planctomycetia</taxon>
        <taxon>Pirellulales</taxon>
        <taxon>Pirellulaceae</taxon>
        <taxon>Lignipirellula</taxon>
    </lineage>
</organism>
<dbReference type="GO" id="GO:0032259">
    <property type="term" value="P:methylation"/>
    <property type="evidence" value="ECO:0007669"/>
    <property type="project" value="UniProtKB-KW"/>
</dbReference>
<dbReference type="CDD" id="cd02440">
    <property type="entry name" value="AdoMet_MTases"/>
    <property type="match status" value="1"/>
</dbReference>
<evidence type="ECO:0000259" key="1">
    <source>
        <dbReference type="Pfam" id="PF13649"/>
    </source>
</evidence>
<dbReference type="InterPro" id="IPR029063">
    <property type="entry name" value="SAM-dependent_MTases_sf"/>
</dbReference>
<dbReference type="AlphaFoldDB" id="A0A518E3L3"/>
<dbReference type="KEGG" id="lcre:Pla8534_65580"/>
<dbReference type="InterPro" id="IPR050723">
    <property type="entry name" value="CFA/CMAS"/>
</dbReference>
<dbReference type="PANTHER" id="PTHR43667:SF2">
    <property type="entry name" value="FATTY ACID C-METHYL TRANSFERASE"/>
    <property type="match status" value="1"/>
</dbReference>
<proteinExistence type="predicted"/>
<dbReference type="RefSeq" id="WP_145058136.1">
    <property type="nucleotide sequence ID" value="NZ_CP036433.1"/>
</dbReference>
<dbReference type="EMBL" id="CP036433">
    <property type="protein sequence ID" value="QDU98685.1"/>
    <property type="molecule type" value="Genomic_DNA"/>
</dbReference>
<accession>A0A518E3L3</accession>
<feature type="domain" description="Methyltransferase" evidence="1">
    <location>
        <begin position="51"/>
        <end position="150"/>
    </location>
</feature>
<dbReference type="PANTHER" id="PTHR43667">
    <property type="entry name" value="CYCLOPROPANE-FATTY-ACYL-PHOSPHOLIPID SYNTHASE"/>
    <property type="match status" value="1"/>
</dbReference>
<dbReference type="GO" id="GO:0043770">
    <property type="term" value="F:demethylmenaquinone methyltransferase activity"/>
    <property type="evidence" value="ECO:0007669"/>
    <property type="project" value="UniProtKB-EC"/>
</dbReference>
<dbReference type="SUPFAM" id="SSF53335">
    <property type="entry name" value="S-adenosyl-L-methionine-dependent methyltransferases"/>
    <property type="match status" value="1"/>
</dbReference>
<reference evidence="2 3" key="1">
    <citation type="submission" date="2019-02" db="EMBL/GenBank/DDBJ databases">
        <title>Deep-cultivation of Planctomycetes and their phenomic and genomic characterization uncovers novel biology.</title>
        <authorList>
            <person name="Wiegand S."/>
            <person name="Jogler M."/>
            <person name="Boedeker C."/>
            <person name="Pinto D."/>
            <person name="Vollmers J."/>
            <person name="Rivas-Marin E."/>
            <person name="Kohn T."/>
            <person name="Peeters S.H."/>
            <person name="Heuer A."/>
            <person name="Rast P."/>
            <person name="Oberbeckmann S."/>
            <person name="Bunk B."/>
            <person name="Jeske O."/>
            <person name="Meyerdierks A."/>
            <person name="Storesund J.E."/>
            <person name="Kallscheuer N."/>
            <person name="Luecker S."/>
            <person name="Lage O.M."/>
            <person name="Pohl T."/>
            <person name="Merkel B.J."/>
            <person name="Hornburger P."/>
            <person name="Mueller R.-W."/>
            <person name="Bruemmer F."/>
            <person name="Labrenz M."/>
            <person name="Spormann A.M."/>
            <person name="Op den Camp H."/>
            <person name="Overmann J."/>
            <person name="Amann R."/>
            <person name="Jetten M.S.M."/>
            <person name="Mascher T."/>
            <person name="Medema M.H."/>
            <person name="Devos D.P."/>
            <person name="Kaster A.-K."/>
            <person name="Ovreas L."/>
            <person name="Rohde M."/>
            <person name="Galperin M.Y."/>
            <person name="Jogler C."/>
        </authorList>
    </citation>
    <scope>NUCLEOTIDE SEQUENCE [LARGE SCALE GENOMIC DNA]</scope>
    <source>
        <strain evidence="2 3">Pla85_3_4</strain>
    </source>
</reference>
<dbReference type="EC" id="2.1.1.163" evidence="2"/>